<name>A0A7U4E8X8_RUNSL</name>
<feature type="transmembrane region" description="Helical" evidence="1">
    <location>
        <begin position="70"/>
        <end position="88"/>
    </location>
</feature>
<keyword evidence="1" id="KW-0812">Transmembrane</keyword>
<evidence type="ECO:0000256" key="1">
    <source>
        <dbReference type="SAM" id="Phobius"/>
    </source>
</evidence>
<keyword evidence="2" id="KW-0614">Plasmid</keyword>
<dbReference type="AlphaFoldDB" id="A0A7U4E8X8"/>
<reference evidence="2 3" key="2">
    <citation type="journal article" date="2012" name="Stand. Genomic Sci.">
        <title>Complete genome sequence of the aquatic bacterium Runella slithyformis type strain (LSU 4(T)).</title>
        <authorList>
            <person name="Copeland A."/>
            <person name="Zhang X."/>
            <person name="Misra M."/>
            <person name="Lapidus A."/>
            <person name="Nolan M."/>
            <person name="Lucas S."/>
            <person name="Deshpande S."/>
            <person name="Cheng J.F."/>
            <person name="Tapia R."/>
            <person name="Goodwin L.A."/>
            <person name="Pitluck S."/>
            <person name="Liolios K."/>
            <person name="Pagani I."/>
            <person name="Ivanova N."/>
            <person name="Mikhailova N."/>
            <person name="Pati A."/>
            <person name="Chen A."/>
            <person name="Palaniappan K."/>
            <person name="Land M."/>
            <person name="Hauser L."/>
            <person name="Pan C."/>
            <person name="Jeffries C.D."/>
            <person name="Detter J.C."/>
            <person name="Brambilla E.M."/>
            <person name="Rohde M."/>
            <person name="Djao O.D."/>
            <person name="Goker M."/>
            <person name="Sikorski J."/>
            <person name="Tindall B.J."/>
            <person name="Woyke T."/>
            <person name="Bristow J."/>
            <person name="Eisen J.A."/>
            <person name="Markowitz V."/>
            <person name="Hugenholtz P."/>
            <person name="Kyrpides N.C."/>
            <person name="Klenk H.P."/>
            <person name="Mavromatis K."/>
        </authorList>
    </citation>
    <scope>NUCLEOTIDE SEQUENCE [LARGE SCALE GENOMIC DNA]</scope>
    <source>
        <strain evidence="3">ATCC 29530 / DSM 19594 / LMG 11500 / NCIMB 11436 / LSU 4</strain>
    </source>
</reference>
<dbReference type="Proteomes" id="UP000000493">
    <property type="component" value="Plasmid pRUNSL03"/>
</dbReference>
<organism evidence="2 3">
    <name type="scientific">Runella slithyformis (strain ATCC 29530 / DSM 19594 / LMG 11500 / NCIMB 11436 / LSU 4)</name>
    <dbReference type="NCBI Taxonomy" id="761193"/>
    <lineage>
        <taxon>Bacteria</taxon>
        <taxon>Pseudomonadati</taxon>
        <taxon>Bacteroidota</taxon>
        <taxon>Cytophagia</taxon>
        <taxon>Cytophagales</taxon>
        <taxon>Spirosomataceae</taxon>
        <taxon>Runella</taxon>
    </lineage>
</organism>
<protein>
    <submittedName>
        <fullName evidence="2">Uncharacterized protein</fullName>
    </submittedName>
</protein>
<accession>A0A7U4E8X8</accession>
<sequence length="133" mass="15483">MQKDKVYFARKFGVAEKDIVPEFLPVLIVSDQLAESTQALIEKVNGSITTHQHFYDKASPWAVFMNRWGWGAWAFLGLVIFSFLLMFFSTNRQKLAQLESVMIYNDSTKTYFIDRRFYKVVNTKSKKGIELIP</sequence>
<evidence type="ECO:0000313" key="3">
    <source>
        <dbReference type="Proteomes" id="UP000000493"/>
    </source>
</evidence>
<evidence type="ECO:0000313" key="2">
    <source>
        <dbReference type="EMBL" id="AEI52113.1"/>
    </source>
</evidence>
<reference evidence="3" key="1">
    <citation type="submission" date="2011-06" db="EMBL/GenBank/DDBJ databases">
        <title>The complete genome of plasmid 3 of Runella slithyformis DSM 19594.</title>
        <authorList>
            <consortium name="US DOE Joint Genome Institute (JGI-PGF)"/>
            <person name="Lucas S."/>
            <person name="Han J."/>
            <person name="Lapidus A."/>
            <person name="Bruce D."/>
            <person name="Goodwin L."/>
            <person name="Pitluck S."/>
            <person name="Peters L."/>
            <person name="Kyrpides N."/>
            <person name="Mavromatis K."/>
            <person name="Ivanova N."/>
            <person name="Ovchinnikova G."/>
            <person name="Zhang X."/>
            <person name="Misra M."/>
            <person name="Detter J.C."/>
            <person name="Tapia R."/>
            <person name="Han C."/>
            <person name="Land M."/>
            <person name="Hauser L."/>
            <person name="Markowitz V."/>
            <person name="Cheng J.-F."/>
            <person name="Hugenholtz P."/>
            <person name="Woyke T."/>
            <person name="Wu D."/>
            <person name="Tindall B."/>
            <person name="Faehrich R."/>
            <person name="Brambilla E."/>
            <person name="Klenk H.-P."/>
            <person name="Eisen J.A."/>
        </authorList>
    </citation>
    <scope>NUCLEOTIDE SEQUENCE [LARGE SCALE GENOMIC DNA]</scope>
    <source>
        <strain evidence="3">ATCC 29530 / DSM 19594 / LMG 11500 / NCIMB 11436 / LSU 4</strain>
        <plasmid evidence="3">pRUNSL03</plasmid>
    </source>
</reference>
<gene>
    <name evidence="2" type="ordered locus">Runsl_5816</name>
</gene>
<dbReference type="EMBL" id="CP002862">
    <property type="protein sequence ID" value="AEI52113.1"/>
    <property type="molecule type" value="Genomic_DNA"/>
</dbReference>
<dbReference type="RefSeq" id="WP_013921694.1">
    <property type="nucleotide sequence ID" value="NC_015694.1"/>
</dbReference>
<keyword evidence="1" id="KW-1133">Transmembrane helix</keyword>
<proteinExistence type="predicted"/>
<keyword evidence="1" id="KW-0472">Membrane</keyword>
<dbReference type="KEGG" id="rsi:Runsl_5816"/>
<geneLocation type="plasmid" evidence="2 3">
    <name>pRUNSL03</name>
</geneLocation>
<keyword evidence="3" id="KW-1185">Reference proteome</keyword>